<dbReference type="Proteomes" id="UP001150925">
    <property type="component" value="Unassembled WGS sequence"/>
</dbReference>
<comment type="caution">
    <text evidence="14">The sequence shown here is derived from an EMBL/GenBank/DDBJ whole genome shotgun (WGS) entry which is preliminary data.</text>
</comment>
<gene>
    <name evidence="14" type="primary">swt-4</name>
    <name evidence="14" type="ORF">IWQ62_004727</name>
</gene>
<keyword evidence="8 13" id="KW-0812">Transmembrane</keyword>
<feature type="transmembrane region" description="Helical" evidence="13">
    <location>
        <begin position="63"/>
        <end position="83"/>
    </location>
</feature>
<evidence type="ECO:0000256" key="1">
    <source>
        <dbReference type="ARBA" id="ARBA00004651"/>
    </source>
</evidence>
<evidence type="ECO:0000256" key="4">
    <source>
        <dbReference type="ARBA" id="ARBA00021741"/>
    </source>
</evidence>
<dbReference type="PANTHER" id="PTHR10791">
    <property type="entry name" value="RAG1-ACTIVATING PROTEIN 1"/>
    <property type="match status" value="1"/>
</dbReference>
<feature type="transmembrane region" description="Helical" evidence="13">
    <location>
        <begin position="6"/>
        <end position="24"/>
    </location>
</feature>
<dbReference type="FunFam" id="1.20.1280.290:FF:000004">
    <property type="entry name" value="Sugar transporter SWEET"/>
    <property type="match status" value="1"/>
</dbReference>
<evidence type="ECO:0000256" key="5">
    <source>
        <dbReference type="ARBA" id="ARBA00022448"/>
    </source>
</evidence>
<sequence>MSHFVEWVATGFTVAMFVSGLSVVKQLKTGGAGIKQLSPLPAFATLVNTVLWCKYGLRNQDVPMVLVNTFGALTSSALAYAHYHYTPHTTRVEKLGLYTALLLVAVLGYVNYLAPVDKATMILGWCCCLGAVVMFGSPLAAMNTVVTSRSTFALSFPLSLTSFGTSASWAWYGYDISDSFVFAPNFAGAILAAVQLAMFVIYRNRNDPYTSVSIAP</sequence>
<dbReference type="PANTHER" id="PTHR10791:SF30">
    <property type="entry name" value="SUGAR TRANSPORTER SWEET1"/>
    <property type="match status" value="1"/>
</dbReference>
<dbReference type="GO" id="GO:0051119">
    <property type="term" value="F:sugar transmembrane transporter activity"/>
    <property type="evidence" value="ECO:0007669"/>
    <property type="project" value="InterPro"/>
</dbReference>
<dbReference type="GO" id="GO:0000139">
    <property type="term" value="C:Golgi membrane"/>
    <property type="evidence" value="ECO:0007669"/>
    <property type="project" value="UniProtKB-SubCell"/>
</dbReference>
<dbReference type="OrthoDB" id="409725at2759"/>
<evidence type="ECO:0000256" key="8">
    <source>
        <dbReference type="ARBA" id="ARBA00022692"/>
    </source>
</evidence>
<keyword evidence="6" id="KW-1003">Cell membrane</keyword>
<keyword evidence="5" id="KW-0813">Transport</keyword>
<keyword evidence="7" id="KW-0762">Sugar transport</keyword>
<feature type="transmembrane region" description="Helical" evidence="13">
    <location>
        <begin position="180"/>
        <end position="202"/>
    </location>
</feature>
<dbReference type="InterPro" id="IPR047664">
    <property type="entry name" value="SWEET"/>
</dbReference>
<evidence type="ECO:0000313" key="15">
    <source>
        <dbReference type="Proteomes" id="UP001150925"/>
    </source>
</evidence>
<dbReference type="GO" id="GO:0005886">
    <property type="term" value="C:plasma membrane"/>
    <property type="evidence" value="ECO:0007669"/>
    <property type="project" value="UniProtKB-SubCell"/>
</dbReference>
<organism evidence="14 15">
    <name type="scientific">Dispira parvispora</name>
    <dbReference type="NCBI Taxonomy" id="1520584"/>
    <lineage>
        <taxon>Eukaryota</taxon>
        <taxon>Fungi</taxon>
        <taxon>Fungi incertae sedis</taxon>
        <taxon>Zoopagomycota</taxon>
        <taxon>Kickxellomycotina</taxon>
        <taxon>Dimargaritomycetes</taxon>
        <taxon>Dimargaritales</taxon>
        <taxon>Dimargaritaceae</taxon>
        <taxon>Dispira</taxon>
    </lineage>
</organism>
<dbReference type="EMBL" id="JANBPY010001668">
    <property type="protein sequence ID" value="KAJ1959155.1"/>
    <property type="molecule type" value="Genomic_DNA"/>
</dbReference>
<keyword evidence="10 13" id="KW-1133">Transmembrane helix</keyword>
<evidence type="ECO:0000256" key="2">
    <source>
        <dbReference type="ARBA" id="ARBA00004653"/>
    </source>
</evidence>
<comment type="subcellular location">
    <subcellularLocation>
        <location evidence="1">Cell membrane</location>
        <topology evidence="1">Multi-pass membrane protein</topology>
    </subcellularLocation>
    <subcellularLocation>
        <location evidence="2">Golgi apparatus membrane</location>
        <topology evidence="2">Multi-pass membrane protein</topology>
    </subcellularLocation>
</comment>
<keyword evidence="12 13" id="KW-0472">Membrane</keyword>
<feature type="transmembrane region" description="Helical" evidence="13">
    <location>
        <begin position="95"/>
        <end position="114"/>
    </location>
</feature>
<dbReference type="Gene3D" id="1.20.1280.290">
    <property type="match status" value="2"/>
</dbReference>
<evidence type="ECO:0000313" key="14">
    <source>
        <dbReference type="EMBL" id="KAJ1959155.1"/>
    </source>
</evidence>
<keyword evidence="9" id="KW-0677">Repeat</keyword>
<evidence type="ECO:0000256" key="7">
    <source>
        <dbReference type="ARBA" id="ARBA00022597"/>
    </source>
</evidence>
<evidence type="ECO:0000256" key="10">
    <source>
        <dbReference type="ARBA" id="ARBA00022989"/>
    </source>
</evidence>
<dbReference type="InterPro" id="IPR004316">
    <property type="entry name" value="SWEET_rpt"/>
</dbReference>
<reference evidence="14" key="1">
    <citation type="submission" date="2022-07" db="EMBL/GenBank/DDBJ databases">
        <title>Phylogenomic reconstructions and comparative analyses of Kickxellomycotina fungi.</title>
        <authorList>
            <person name="Reynolds N.K."/>
            <person name="Stajich J.E."/>
            <person name="Barry K."/>
            <person name="Grigoriev I.V."/>
            <person name="Crous P."/>
            <person name="Smith M.E."/>
        </authorList>
    </citation>
    <scope>NUCLEOTIDE SEQUENCE</scope>
    <source>
        <strain evidence="14">RSA 1196</strain>
    </source>
</reference>
<feature type="transmembrane region" description="Helical" evidence="13">
    <location>
        <begin position="120"/>
        <end position="140"/>
    </location>
</feature>
<dbReference type="AlphaFoldDB" id="A0A9W8ALU2"/>
<keyword evidence="11" id="KW-0333">Golgi apparatus</keyword>
<evidence type="ECO:0000256" key="6">
    <source>
        <dbReference type="ARBA" id="ARBA00022475"/>
    </source>
</evidence>
<evidence type="ECO:0000256" key="9">
    <source>
        <dbReference type="ARBA" id="ARBA00022737"/>
    </source>
</evidence>
<evidence type="ECO:0000256" key="3">
    <source>
        <dbReference type="ARBA" id="ARBA00007809"/>
    </source>
</evidence>
<comment type="similarity">
    <text evidence="3">Belongs to the SWEET sugar transporter family.</text>
</comment>
<evidence type="ECO:0000256" key="13">
    <source>
        <dbReference type="SAM" id="Phobius"/>
    </source>
</evidence>
<dbReference type="Pfam" id="PF03083">
    <property type="entry name" value="MtN3_slv"/>
    <property type="match status" value="2"/>
</dbReference>
<name>A0A9W8ALU2_9FUNG</name>
<feature type="transmembrane region" description="Helical" evidence="13">
    <location>
        <begin position="152"/>
        <end position="174"/>
    </location>
</feature>
<accession>A0A9W8ALU2</accession>
<proteinExistence type="inferred from homology"/>
<protein>
    <recommendedName>
        <fullName evidence="4">Sugar transporter SWEET1</fullName>
    </recommendedName>
</protein>
<keyword evidence="15" id="KW-1185">Reference proteome</keyword>
<evidence type="ECO:0000256" key="12">
    <source>
        <dbReference type="ARBA" id="ARBA00023136"/>
    </source>
</evidence>
<evidence type="ECO:0000256" key="11">
    <source>
        <dbReference type="ARBA" id="ARBA00023034"/>
    </source>
</evidence>